<reference evidence="2 3" key="1">
    <citation type="submission" date="2023-11" db="EMBL/GenBank/DDBJ databases">
        <title>Halocaridina rubra genome assembly.</title>
        <authorList>
            <person name="Smith C."/>
        </authorList>
    </citation>
    <scope>NUCLEOTIDE SEQUENCE [LARGE SCALE GENOMIC DNA]</scope>
    <source>
        <strain evidence="2">EP-1</strain>
        <tissue evidence="2">Whole</tissue>
    </source>
</reference>
<gene>
    <name evidence="2" type="ORF">SK128_012540</name>
</gene>
<sequence>MASLRFTAMLFFTAVTLMALSDALVLCPQFPSCCNRRNARGGDSCHALCPSCREARFFENGIRKFPTDLGEESREIVFRMVNKNVKDFYHVVLLASPAEILSTLCHYTCDEYLYILTNH</sequence>
<feature type="chain" id="PRO_5043039232" evidence="1">
    <location>
        <begin position="24"/>
        <end position="119"/>
    </location>
</feature>
<dbReference type="Proteomes" id="UP001381693">
    <property type="component" value="Unassembled WGS sequence"/>
</dbReference>
<dbReference type="AlphaFoldDB" id="A0AAN8WWH7"/>
<evidence type="ECO:0000313" key="3">
    <source>
        <dbReference type="Proteomes" id="UP001381693"/>
    </source>
</evidence>
<evidence type="ECO:0000313" key="2">
    <source>
        <dbReference type="EMBL" id="KAK7070033.1"/>
    </source>
</evidence>
<name>A0AAN8WWH7_HALRR</name>
<keyword evidence="1" id="KW-0732">Signal</keyword>
<accession>A0AAN8WWH7</accession>
<evidence type="ECO:0000256" key="1">
    <source>
        <dbReference type="SAM" id="SignalP"/>
    </source>
</evidence>
<proteinExistence type="predicted"/>
<dbReference type="EMBL" id="JAXCGZ010015589">
    <property type="protein sequence ID" value="KAK7070033.1"/>
    <property type="molecule type" value="Genomic_DNA"/>
</dbReference>
<comment type="caution">
    <text evidence="2">The sequence shown here is derived from an EMBL/GenBank/DDBJ whole genome shotgun (WGS) entry which is preliminary data.</text>
</comment>
<organism evidence="2 3">
    <name type="scientific">Halocaridina rubra</name>
    <name type="common">Hawaiian red shrimp</name>
    <dbReference type="NCBI Taxonomy" id="373956"/>
    <lineage>
        <taxon>Eukaryota</taxon>
        <taxon>Metazoa</taxon>
        <taxon>Ecdysozoa</taxon>
        <taxon>Arthropoda</taxon>
        <taxon>Crustacea</taxon>
        <taxon>Multicrustacea</taxon>
        <taxon>Malacostraca</taxon>
        <taxon>Eumalacostraca</taxon>
        <taxon>Eucarida</taxon>
        <taxon>Decapoda</taxon>
        <taxon>Pleocyemata</taxon>
        <taxon>Caridea</taxon>
        <taxon>Atyoidea</taxon>
        <taxon>Atyidae</taxon>
        <taxon>Halocaridina</taxon>
    </lineage>
</organism>
<keyword evidence="3" id="KW-1185">Reference proteome</keyword>
<protein>
    <submittedName>
        <fullName evidence="2">Uncharacterized protein</fullName>
    </submittedName>
</protein>
<feature type="signal peptide" evidence="1">
    <location>
        <begin position="1"/>
        <end position="23"/>
    </location>
</feature>